<reference evidence="2" key="1">
    <citation type="journal article" date="2019" name="Int. J. Syst. Evol. Microbiol.">
        <title>The Global Catalogue of Microorganisms (GCM) 10K type strain sequencing project: providing services to taxonomists for standard genome sequencing and annotation.</title>
        <authorList>
            <consortium name="The Broad Institute Genomics Platform"/>
            <consortium name="The Broad Institute Genome Sequencing Center for Infectious Disease"/>
            <person name="Wu L."/>
            <person name="Ma J."/>
        </authorList>
    </citation>
    <scope>NUCLEOTIDE SEQUENCE [LARGE SCALE GENOMIC DNA]</scope>
    <source>
        <strain evidence="2">JCM 31921</strain>
    </source>
</reference>
<dbReference type="Proteomes" id="UP001501410">
    <property type="component" value="Unassembled WGS sequence"/>
</dbReference>
<dbReference type="SFLD" id="SFLDS00003">
    <property type="entry name" value="Haloacid_Dehalogenase"/>
    <property type="match status" value="1"/>
</dbReference>
<dbReference type="Gene3D" id="3.40.50.1000">
    <property type="entry name" value="HAD superfamily/HAD-like"/>
    <property type="match status" value="1"/>
</dbReference>
<name>A0ABP8MFJ5_9BACT</name>
<dbReference type="CDD" id="cd02603">
    <property type="entry name" value="HAD_sEH-N_like"/>
    <property type="match status" value="1"/>
</dbReference>
<dbReference type="PANTHER" id="PTHR43611:SF3">
    <property type="entry name" value="FLAVIN MONONUCLEOTIDE HYDROLASE 1, CHLOROPLATIC"/>
    <property type="match status" value="1"/>
</dbReference>
<dbReference type="InterPro" id="IPR023198">
    <property type="entry name" value="PGP-like_dom2"/>
</dbReference>
<dbReference type="RefSeq" id="WP_344822288.1">
    <property type="nucleotide sequence ID" value="NZ_BAABEZ010000002.1"/>
</dbReference>
<dbReference type="InterPro" id="IPR023214">
    <property type="entry name" value="HAD_sf"/>
</dbReference>
<proteinExistence type="predicted"/>
<protein>
    <submittedName>
        <fullName evidence="1">HAD family phosphatase</fullName>
    </submittedName>
</protein>
<dbReference type="PANTHER" id="PTHR43611">
    <property type="entry name" value="ALPHA-D-GLUCOSE 1-PHOSPHATE PHOSPHATASE"/>
    <property type="match status" value="1"/>
</dbReference>
<dbReference type="Gene3D" id="1.10.150.240">
    <property type="entry name" value="Putative phosphatase, domain 2"/>
    <property type="match status" value="1"/>
</dbReference>
<dbReference type="SUPFAM" id="SSF56784">
    <property type="entry name" value="HAD-like"/>
    <property type="match status" value="1"/>
</dbReference>
<dbReference type="InterPro" id="IPR036412">
    <property type="entry name" value="HAD-like_sf"/>
</dbReference>
<organism evidence="1 2">
    <name type="scientific">Rurimicrobium arvi</name>
    <dbReference type="NCBI Taxonomy" id="2049916"/>
    <lineage>
        <taxon>Bacteria</taxon>
        <taxon>Pseudomonadati</taxon>
        <taxon>Bacteroidota</taxon>
        <taxon>Chitinophagia</taxon>
        <taxon>Chitinophagales</taxon>
        <taxon>Chitinophagaceae</taxon>
        <taxon>Rurimicrobium</taxon>
    </lineage>
</organism>
<dbReference type="SFLD" id="SFLDG01129">
    <property type="entry name" value="C1.5:_HAD__Beta-PGM__Phosphata"/>
    <property type="match status" value="1"/>
</dbReference>
<dbReference type="Pfam" id="PF00702">
    <property type="entry name" value="Hydrolase"/>
    <property type="match status" value="1"/>
</dbReference>
<dbReference type="NCBIfam" id="TIGR01509">
    <property type="entry name" value="HAD-SF-IA-v3"/>
    <property type="match status" value="1"/>
</dbReference>
<keyword evidence="2" id="KW-1185">Reference proteome</keyword>
<comment type="caution">
    <text evidence="1">The sequence shown here is derived from an EMBL/GenBank/DDBJ whole genome shotgun (WGS) entry which is preliminary data.</text>
</comment>
<gene>
    <name evidence="1" type="ORF">GCM10023092_04730</name>
</gene>
<dbReference type="PRINTS" id="PR00413">
    <property type="entry name" value="HADHALOGNASE"/>
</dbReference>
<dbReference type="EMBL" id="BAABEZ010000002">
    <property type="protein sequence ID" value="GAA4449820.1"/>
    <property type="molecule type" value="Genomic_DNA"/>
</dbReference>
<accession>A0ABP8MFJ5</accession>
<sequence>MIEGIRHIVFDLGNVLLNIDPPRTETAFKELIPDTEAFMQRVQSEDLFRRMECGAYTPAEFTDRIRHHAGIPLHDEQIHAAWNALLLDFPLRRLQILQQLSLYHDLVLLSNTNEIHEAAFNATLQREHGMPNLGVFFDRVYYSHRVGLRKPDTAIYQLVLDECGFDPAKTLFIDDLKENIAAAESLGIRGIWLEPGMTIEEHIFLPKQ</sequence>
<evidence type="ECO:0000313" key="2">
    <source>
        <dbReference type="Proteomes" id="UP001501410"/>
    </source>
</evidence>
<evidence type="ECO:0000313" key="1">
    <source>
        <dbReference type="EMBL" id="GAA4449820.1"/>
    </source>
</evidence>
<dbReference type="InterPro" id="IPR006439">
    <property type="entry name" value="HAD-SF_hydro_IA"/>
</dbReference>